<reference evidence="1 2" key="1">
    <citation type="submission" date="2014-04" db="EMBL/GenBank/DDBJ databases">
        <authorList>
            <consortium name="DOE Joint Genome Institute"/>
            <person name="Kuo A."/>
            <person name="Kohler A."/>
            <person name="Nagy L.G."/>
            <person name="Floudas D."/>
            <person name="Copeland A."/>
            <person name="Barry K.W."/>
            <person name="Cichocki N."/>
            <person name="Veneault-Fourrey C."/>
            <person name="LaButti K."/>
            <person name="Lindquist E.A."/>
            <person name="Lipzen A."/>
            <person name="Lundell T."/>
            <person name="Morin E."/>
            <person name="Murat C."/>
            <person name="Sun H."/>
            <person name="Tunlid A."/>
            <person name="Henrissat B."/>
            <person name="Grigoriev I.V."/>
            <person name="Hibbett D.S."/>
            <person name="Martin F."/>
            <person name="Nordberg H.P."/>
            <person name="Cantor M.N."/>
            <person name="Hua S.X."/>
        </authorList>
    </citation>
    <scope>NUCLEOTIDE SEQUENCE [LARGE SCALE GENOMIC DNA]</scope>
    <source>
        <strain evidence="1 2">LaAM-08-1</strain>
    </source>
</reference>
<name>A0A0C9WVR0_9AGAR</name>
<proteinExistence type="predicted"/>
<reference evidence="2" key="2">
    <citation type="submission" date="2015-01" db="EMBL/GenBank/DDBJ databases">
        <title>Evolutionary Origins and Diversification of the Mycorrhizal Mutualists.</title>
        <authorList>
            <consortium name="DOE Joint Genome Institute"/>
            <consortium name="Mycorrhizal Genomics Consortium"/>
            <person name="Kohler A."/>
            <person name="Kuo A."/>
            <person name="Nagy L.G."/>
            <person name="Floudas D."/>
            <person name="Copeland A."/>
            <person name="Barry K.W."/>
            <person name="Cichocki N."/>
            <person name="Veneault-Fourrey C."/>
            <person name="LaButti K."/>
            <person name="Lindquist E.A."/>
            <person name="Lipzen A."/>
            <person name="Lundell T."/>
            <person name="Morin E."/>
            <person name="Murat C."/>
            <person name="Riley R."/>
            <person name="Ohm R."/>
            <person name="Sun H."/>
            <person name="Tunlid A."/>
            <person name="Henrissat B."/>
            <person name="Grigoriev I.V."/>
            <person name="Hibbett D.S."/>
            <person name="Martin F."/>
        </authorList>
    </citation>
    <scope>NUCLEOTIDE SEQUENCE [LARGE SCALE GENOMIC DNA]</scope>
    <source>
        <strain evidence="2">LaAM-08-1</strain>
    </source>
</reference>
<accession>A0A0C9WVR0</accession>
<protein>
    <submittedName>
        <fullName evidence="1">Uncharacterized protein</fullName>
    </submittedName>
</protein>
<evidence type="ECO:0000313" key="1">
    <source>
        <dbReference type="EMBL" id="KIJ96600.1"/>
    </source>
</evidence>
<dbReference type="HOGENOM" id="CLU_1015876_0_0_1"/>
<gene>
    <name evidence="1" type="ORF">K443DRAFT_634586</name>
</gene>
<dbReference type="AlphaFoldDB" id="A0A0C9WVR0"/>
<organism evidence="1 2">
    <name type="scientific">Laccaria amethystina LaAM-08-1</name>
    <dbReference type="NCBI Taxonomy" id="1095629"/>
    <lineage>
        <taxon>Eukaryota</taxon>
        <taxon>Fungi</taxon>
        <taxon>Dikarya</taxon>
        <taxon>Basidiomycota</taxon>
        <taxon>Agaricomycotina</taxon>
        <taxon>Agaricomycetes</taxon>
        <taxon>Agaricomycetidae</taxon>
        <taxon>Agaricales</taxon>
        <taxon>Agaricineae</taxon>
        <taxon>Hydnangiaceae</taxon>
        <taxon>Laccaria</taxon>
    </lineage>
</organism>
<dbReference type="Proteomes" id="UP000054477">
    <property type="component" value="Unassembled WGS sequence"/>
</dbReference>
<dbReference type="EMBL" id="KN838716">
    <property type="protein sequence ID" value="KIJ96600.1"/>
    <property type="molecule type" value="Genomic_DNA"/>
</dbReference>
<evidence type="ECO:0000313" key="2">
    <source>
        <dbReference type="Proteomes" id="UP000054477"/>
    </source>
</evidence>
<keyword evidence="2" id="KW-1185">Reference proteome</keyword>
<sequence length="274" mass="29730">MHHFVHKASLSVATLRNSAMVRYATSEPSDPDLLMIWTRNNPPLTGAYNGCNNGYNMNGWLIGSMYCEDGLTVQFVTSSPIIGVGPCQIRCNPGFMAMQASVREVILLVKTMINLSAARAMGTGTLLPVMARLEVMPDILGNAVCPLTPLLLNRTVNLDQAAAGRQAVITLDLGPDYGNSPTQLPQAASVKKAQDKRAINGFQMTASQEFASDTRFSAQTRLRQGTIPKRAVGCNFLGQLTMPHVRLRGRGPEQVVPLGNPIRQLLILKELLAM</sequence>